<dbReference type="PROSITE" id="PS51257">
    <property type="entry name" value="PROKAR_LIPOPROTEIN"/>
    <property type="match status" value="1"/>
</dbReference>
<dbReference type="Proteomes" id="UP000714420">
    <property type="component" value="Unassembled WGS sequence"/>
</dbReference>
<dbReference type="SUPFAM" id="SSF51126">
    <property type="entry name" value="Pectin lyase-like"/>
    <property type="match status" value="1"/>
</dbReference>
<sequence length="328" mass="36002">MERIYRIVIVTFIVMMSCGMFAQNRTTAILQRGEAPKVFYGSNAFVEAFAQAQAGDVISLSNGTFNVPEKINIPVRIQGAGTLTLFAAAPVIELPDETSGLWMEGIKMPGMTMDGVINGATIQSCYFTGDLNVNSSGNSCLFNKCRMEQFLFLPGNLDGLIFSNCIINGGICGDRNTEHAPFFKKSVMNRFVYEEWNKSRNRYLYYISSGMLESCIVRGGISSEPQFSFFNVVYWDGVPSSDAIYENLIKLSQSDFNALFKQDTLYELTDEAAAKYIDTDGTQIGAYGGLSPFTLVPAIPRISYGGVSSTTNAEGKLPVTINVEVVNK</sequence>
<keyword evidence="2" id="KW-1185">Reference proteome</keyword>
<gene>
    <name evidence="1" type="ORF">HPS56_06580</name>
</gene>
<protein>
    <submittedName>
        <fullName evidence="1">Uncharacterized protein</fullName>
    </submittedName>
</protein>
<evidence type="ECO:0000313" key="2">
    <source>
        <dbReference type="Proteomes" id="UP000714420"/>
    </source>
</evidence>
<dbReference type="InterPro" id="IPR011050">
    <property type="entry name" value="Pectin_lyase_fold/virulence"/>
</dbReference>
<reference evidence="1 2" key="1">
    <citation type="submission" date="2020-05" db="EMBL/GenBank/DDBJ databases">
        <title>Distinct polysaccharide utilization as determinants for interspecies competition between intestinal Prevotella spp.</title>
        <authorList>
            <person name="Galvez E.J.C."/>
            <person name="Iljazovic A."/>
            <person name="Strowig T."/>
        </authorList>
    </citation>
    <scope>NUCLEOTIDE SEQUENCE [LARGE SCALE GENOMIC DNA]</scope>
    <source>
        <strain evidence="1 2">PMUR</strain>
    </source>
</reference>
<proteinExistence type="predicted"/>
<dbReference type="EMBL" id="JABKKF010000005">
    <property type="protein sequence ID" value="NPD92021.1"/>
    <property type="molecule type" value="Genomic_DNA"/>
</dbReference>
<name>A0ABX2AQ17_9BACT</name>
<comment type="caution">
    <text evidence="1">The sequence shown here is derived from an EMBL/GenBank/DDBJ whole genome shotgun (WGS) entry which is preliminary data.</text>
</comment>
<accession>A0ABX2AQ17</accession>
<organism evidence="1 2">
    <name type="scientific">Xylanibacter muris</name>
    <dbReference type="NCBI Taxonomy" id="2736290"/>
    <lineage>
        <taxon>Bacteria</taxon>
        <taxon>Pseudomonadati</taxon>
        <taxon>Bacteroidota</taxon>
        <taxon>Bacteroidia</taxon>
        <taxon>Bacteroidales</taxon>
        <taxon>Prevotellaceae</taxon>
        <taxon>Xylanibacter</taxon>
    </lineage>
</organism>
<evidence type="ECO:0000313" key="1">
    <source>
        <dbReference type="EMBL" id="NPD92021.1"/>
    </source>
</evidence>
<dbReference type="RefSeq" id="WP_172275377.1">
    <property type="nucleotide sequence ID" value="NZ_CASGMU010000004.1"/>
</dbReference>